<reference evidence="2" key="1">
    <citation type="journal article" date="2019" name="Int. J. Syst. Evol. Microbiol.">
        <title>The Global Catalogue of Microorganisms (GCM) 10K type strain sequencing project: providing services to taxonomists for standard genome sequencing and annotation.</title>
        <authorList>
            <consortium name="The Broad Institute Genomics Platform"/>
            <consortium name="The Broad Institute Genome Sequencing Center for Infectious Disease"/>
            <person name="Wu L."/>
            <person name="Ma J."/>
        </authorList>
    </citation>
    <scope>NUCLEOTIDE SEQUENCE [LARGE SCALE GENOMIC DNA]</scope>
    <source>
        <strain evidence="2">KACC 12602</strain>
    </source>
</reference>
<gene>
    <name evidence="1" type="ORF">ACFPIB_06785</name>
</gene>
<organism evidence="1 2">
    <name type="scientific">Adhaeribacter terreus</name>
    <dbReference type="NCBI Taxonomy" id="529703"/>
    <lineage>
        <taxon>Bacteria</taxon>
        <taxon>Pseudomonadati</taxon>
        <taxon>Bacteroidota</taxon>
        <taxon>Cytophagia</taxon>
        <taxon>Cytophagales</taxon>
        <taxon>Hymenobacteraceae</taxon>
        <taxon>Adhaeribacter</taxon>
    </lineage>
</organism>
<dbReference type="Proteomes" id="UP001596161">
    <property type="component" value="Unassembled WGS sequence"/>
</dbReference>
<proteinExistence type="predicted"/>
<comment type="caution">
    <text evidence="1">The sequence shown here is derived from an EMBL/GenBank/DDBJ whole genome shotgun (WGS) entry which is preliminary data.</text>
</comment>
<dbReference type="RefSeq" id="WP_378016676.1">
    <property type="nucleotide sequence ID" value="NZ_JBHSKT010000003.1"/>
</dbReference>
<dbReference type="EMBL" id="JBHSKT010000003">
    <property type="protein sequence ID" value="MFC5270305.1"/>
    <property type="molecule type" value="Genomic_DNA"/>
</dbReference>
<evidence type="ECO:0000313" key="2">
    <source>
        <dbReference type="Proteomes" id="UP001596161"/>
    </source>
</evidence>
<evidence type="ECO:0000313" key="1">
    <source>
        <dbReference type="EMBL" id="MFC5270305.1"/>
    </source>
</evidence>
<name>A0ABW0EBV7_9BACT</name>
<accession>A0ABW0EBV7</accession>
<protein>
    <submittedName>
        <fullName evidence="1">Uncharacterized protein</fullName>
    </submittedName>
</protein>
<keyword evidence="2" id="KW-1185">Reference proteome</keyword>
<sequence>MNQLQLAFSPICNFDFSIIKSDPILQNILKESRIYIIAQRPVLSFENIVPNIDEGEIQFEIRQIGNPSFLKCKLPIFQNDITLDKSEYIFLSLSSNDINNKVASIPINNIHRISLIQKDDYIFWISPEMFIHYYLNESLEAEVIGNIDEFVKYKVKYVGKATDQDIWKRLTGHATLQEILSIEYPLNYGSLPTHEIAILFLKFYDNISISSFGDDFENEQENREMVDTYLGRNMPSQKTIFLDAEKALIKAMQPKYNKEVYKSYPVSKDGLHKFKYNYYQFSIKSNIILQYEQGEIVGMNELYGGDSIQVEEGKSMKIVKYSKEPNS</sequence>